<keyword evidence="5" id="KW-1003">Cell membrane</keyword>
<keyword evidence="9" id="KW-0811">Translocation</keyword>
<name>C8X139_DESRD</name>
<evidence type="ECO:0000256" key="5">
    <source>
        <dbReference type="ARBA" id="ARBA00022475"/>
    </source>
</evidence>
<evidence type="ECO:0000256" key="7">
    <source>
        <dbReference type="ARBA" id="ARBA00022927"/>
    </source>
</evidence>
<dbReference type="GO" id="GO:0015031">
    <property type="term" value="P:protein transport"/>
    <property type="evidence" value="ECO:0007669"/>
    <property type="project" value="UniProtKB-KW"/>
</dbReference>
<dbReference type="SMART" id="SM01323">
    <property type="entry name" value="YajC"/>
    <property type="match status" value="1"/>
</dbReference>
<dbReference type="RefSeq" id="WP_015751294.1">
    <property type="nucleotide sequence ID" value="NC_013223.1"/>
</dbReference>
<keyword evidence="8 12" id="KW-1133">Transmembrane helix</keyword>
<feature type="transmembrane region" description="Helical" evidence="12">
    <location>
        <begin position="25"/>
        <end position="43"/>
    </location>
</feature>
<evidence type="ECO:0000256" key="4">
    <source>
        <dbReference type="ARBA" id="ARBA00022448"/>
    </source>
</evidence>
<evidence type="ECO:0000256" key="6">
    <source>
        <dbReference type="ARBA" id="ARBA00022692"/>
    </source>
</evidence>
<dbReference type="OrthoDB" id="9811406at2"/>
<evidence type="ECO:0000256" key="10">
    <source>
        <dbReference type="ARBA" id="ARBA00023136"/>
    </source>
</evidence>
<gene>
    <name evidence="13" type="ordered locus">Dret_0845</name>
</gene>
<evidence type="ECO:0000256" key="3">
    <source>
        <dbReference type="ARBA" id="ARBA00014962"/>
    </source>
</evidence>
<evidence type="ECO:0000256" key="11">
    <source>
        <dbReference type="SAM" id="MobiDB-lite"/>
    </source>
</evidence>
<accession>C8X139</accession>
<evidence type="ECO:0000256" key="8">
    <source>
        <dbReference type="ARBA" id="ARBA00022989"/>
    </source>
</evidence>
<keyword evidence="10 12" id="KW-0472">Membrane</keyword>
<dbReference type="KEGG" id="drt:Dret_0845"/>
<comment type="subcellular location">
    <subcellularLocation>
        <location evidence="1">Cell membrane</location>
        <topology evidence="1">Single-pass membrane protein</topology>
    </subcellularLocation>
</comment>
<evidence type="ECO:0000313" key="13">
    <source>
        <dbReference type="EMBL" id="ACV68136.1"/>
    </source>
</evidence>
<dbReference type="STRING" id="485915.Dret_0845"/>
<dbReference type="HOGENOM" id="CLU_116157_2_0_7"/>
<evidence type="ECO:0000256" key="9">
    <source>
        <dbReference type="ARBA" id="ARBA00023010"/>
    </source>
</evidence>
<dbReference type="AlphaFoldDB" id="C8X139"/>
<keyword evidence="7" id="KW-0653">Protein transport</keyword>
<evidence type="ECO:0000313" key="14">
    <source>
        <dbReference type="Proteomes" id="UP000001052"/>
    </source>
</evidence>
<dbReference type="PANTHER" id="PTHR33909:SF1">
    <property type="entry name" value="SEC TRANSLOCON ACCESSORY COMPLEX SUBUNIT YAJC"/>
    <property type="match status" value="1"/>
</dbReference>
<reference evidence="14" key="1">
    <citation type="submission" date="2009-09" db="EMBL/GenBank/DDBJ databases">
        <title>The complete chromosome of Desulfohalobium retbaense DSM 5692.</title>
        <authorList>
            <consortium name="US DOE Joint Genome Institute (JGI-PGF)"/>
            <person name="Lucas S."/>
            <person name="Copeland A."/>
            <person name="Lapidus A."/>
            <person name="Glavina del Rio T."/>
            <person name="Dalin E."/>
            <person name="Tice H."/>
            <person name="Bruce D."/>
            <person name="Goodwin L."/>
            <person name="Pitluck S."/>
            <person name="Kyrpides N."/>
            <person name="Mavromatis K."/>
            <person name="Ivanova N."/>
            <person name="Mikhailova N."/>
            <person name="Munk A.C."/>
            <person name="Brettin T."/>
            <person name="Detter J.C."/>
            <person name="Han C."/>
            <person name="Tapia R."/>
            <person name="Larimer F."/>
            <person name="Land M."/>
            <person name="Hauser L."/>
            <person name="Markowitz V."/>
            <person name="Cheng J.-F."/>
            <person name="Hugenholtz P."/>
            <person name="Woyke T."/>
            <person name="Wu D."/>
            <person name="Spring S."/>
            <person name="Klenk H.-P."/>
            <person name="Eisen J.A."/>
        </authorList>
    </citation>
    <scope>NUCLEOTIDE SEQUENCE [LARGE SCALE GENOMIC DNA]</scope>
    <source>
        <strain evidence="14">DSM 5692</strain>
    </source>
</reference>
<dbReference type="NCBIfam" id="TIGR00739">
    <property type="entry name" value="yajC"/>
    <property type="match status" value="1"/>
</dbReference>
<evidence type="ECO:0000256" key="2">
    <source>
        <dbReference type="ARBA" id="ARBA00006742"/>
    </source>
</evidence>
<dbReference type="PRINTS" id="PR01853">
    <property type="entry name" value="YAJCTRNLCASE"/>
</dbReference>
<comment type="similarity">
    <text evidence="2">Belongs to the YajC family.</text>
</comment>
<keyword evidence="4" id="KW-0813">Transport</keyword>
<reference evidence="13 14" key="2">
    <citation type="journal article" date="2010" name="Stand. Genomic Sci.">
        <title>Complete genome sequence of Desulfohalobium retbaense type strain (HR(100)).</title>
        <authorList>
            <person name="Spring S."/>
            <person name="Nolan M."/>
            <person name="Lapidus A."/>
            <person name="Glavina Del Rio T."/>
            <person name="Copeland A."/>
            <person name="Tice H."/>
            <person name="Cheng J.F."/>
            <person name="Lucas S."/>
            <person name="Land M."/>
            <person name="Chen F."/>
            <person name="Bruce D."/>
            <person name="Goodwin L."/>
            <person name="Pitluck S."/>
            <person name="Ivanova N."/>
            <person name="Mavromatis K."/>
            <person name="Mikhailova N."/>
            <person name="Pati A."/>
            <person name="Chen A."/>
            <person name="Palaniappan K."/>
            <person name="Hauser L."/>
            <person name="Chang Y.J."/>
            <person name="Jeffries C.D."/>
            <person name="Munk C."/>
            <person name="Kiss H."/>
            <person name="Chain P."/>
            <person name="Han C."/>
            <person name="Brettin T."/>
            <person name="Detter J.C."/>
            <person name="Schuler E."/>
            <person name="Goker M."/>
            <person name="Rohde M."/>
            <person name="Bristow J."/>
            <person name="Eisen J.A."/>
            <person name="Markowitz V."/>
            <person name="Hugenholtz P."/>
            <person name="Kyrpides N.C."/>
            <person name="Klenk H.P."/>
        </authorList>
    </citation>
    <scope>NUCLEOTIDE SEQUENCE [LARGE SCALE GENOMIC DNA]</scope>
    <source>
        <strain evidence="13 14">DSM 5692</strain>
    </source>
</reference>
<evidence type="ECO:0000256" key="1">
    <source>
        <dbReference type="ARBA" id="ARBA00004162"/>
    </source>
</evidence>
<feature type="region of interest" description="Disordered" evidence="11">
    <location>
        <begin position="107"/>
        <end position="143"/>
    </location>
</feature>
<dbReference type="GO" id="GO:0005886">
    <property type="term" value="C:plasma membrane"/>
    <property type="evidence" value="ECO:0007669"/>
    <property type="project" value="UniProtKB-SubCell"/>
</dbReference>
<dbReference type="Pfam" id="PF02699">
    <property type="entry name" value="YajC"/>
    <property type="match status" value="1"/>
</dbReference>
<dbReference type="PANTHER" id="PTHR33909">
    <property type="entry name" value="SEC TRANSLOCON ACCESSORY COMPLEX SUBUNIT YAJC"/>
    <property type="match status" value="1"/>
</dbReference>
<evidence type="ECO:0000256" key="12">
    <source>
        <dbReference type="SAM" id="Phobius"/>
    </source>
</evidence>
<proteinExistence type="inferred from homology"/>
<dbReference type="EMBL" id="CP001734">
    <property type="protein sequence ID" value="ACV68136.1"/>
    <property type="molecule type" value="Genomic_DNA"/>
</dbReference>
<organism evidence="13 14">
    <name type="scientific">Desulfohalobium retbaense (strain ATCC 49708 / DSM 5692 / JCM 16813 / HR100)</name>
    <dbReference type="NCBI Taxonomy" id="485915"/>
    <lineage>
        <taxon>Bacteria</taxon>
        <taxon>Pseudomonadati</taxon>
        <taxon>Thermodesulfobacteriota</taxon>
        <taxon>Desulfovibrionia</taxon>
        <taxon>Desulfovibrionales</taxon>
        <taxon>Desulfohalobiaceae</taxon>
        <taxon>Desulfohalobium</taxon>
    </lineage>
</organism>
<sequence>MFLENLAYAMAPQAGGGGAAQGNPIMAFMPLIILFVIFYFLLIRPQQKKAKEHKEMLANLKKGDRVITGGGLYGRIVAASEEMLTVEVADNVQLKVNRNYISTLVDKKGGSKEAEKPAEKKPAKGKKQQEQAEDEKADQSSEQ</sequence>
<protein>
    <recommendedName>
        <fullName evidence="3">Sec translocon accessory complex subunit YajC</fullName>
    </recommendedName>
</protein>
<dbReference type="eggNOG" id="COG1862">
    <property type="taxonomic scope" value="Bacteria"/>
</dbReference>
<keyword evidence="6 12" id="KW-0812">Transmembrane</keyword>
<dbReference type="InterPro" id="IPR003849">
    <property type="entry name" value="Preprotein_translocase_YajC"/>
</dbReference>
<keyword evidence="14" id="KW-1185">Reference proteome</keyword>
<feature type="compositionally biased region" description="Basic and acidic residues" evidence="11">
    <location>
        <begin position="107"/>
        <end position="130"/>
    </location>
</feature>
<dbReference type="Proteomes" id="UP000001052">
    <property type="component" value="Chromosome"/>
</dbReference>